<dbReference type="RefSeq" id="WP_074587436.1">
    <property type="nucleotide sequence ID" value="NZ_FNEI01000003.1"/>
</dbReference>
<gene>
    <name evidence="1" type="ORF">SAMN05216555_103162</name>
</gene>
<keyword evidence="2" id="KW-1185">Reference proteome</keyword>
<protein>
    <submittedName>
        <fullName evidence="1">Uncharacterized protein</fullName>
    </submittedName>
</protein>
<organism evidence="1 2">
    <name type="scientific">Arthrobacter cupressi</name>
    <dbReference type="NCBI Taxonomy" id="1045773"/>
    <lineage>
        <taxon>Bacteria</taxon>
        <taxon>Bacillati</taxon>
        <taxon>Actinomycetota</taxon>
        <taxon>Actinomycetes</taxon>
        <taxon>Micrococcales</taxon>
        <taxon>Micrococcaceae</taxon>
        <taxon>Arthrobacter</taxon>
    </lineage>
</organism>
<accession>A0A1G8LSJ6</accession>
<dbReference type="OrthoDB" id="5114629at2"/>
<dbReference type="EMBL" id="FNEI01000003">
    <property type="protein sequence ID" value="SDI58664.1"/>
    <property type="molecule type" value="Genomic_DNA"/>
</dbReference>
<sequence length="156" mass="15313">MNSGNRKPIIVVVACAVVAVLVLVFGVSCGGGNDAAAPGWQSGFAGAAKGGKLTTADLAPAGGSCSASGGQLAVAGSCTFTVREFGGLFSFGPPTKRARLLPQQAVEVTLSVEGTRTEQSADPGDTVELTFGTSGGSLGIRCLVPGGCVLQLVEAG</sequence>
<proteinExistence type="predicted"/>
<dbReference type="PROSITE" id="PS51257">
    <property type="entry name" value="PROKAR_LIPOPROTEIN"/>
    <property type="match status" value="1"/>
</dbReference>
<reference evidence="2" key="1">
    <citation type="submission" date="2016-10" db="EMBL/GenBank/DDBJ databases">
        <authorList>
            <person name="Varghese N."/>
            <person name="Submissions S."/>
        </authorList>
    </citation>
    <scope>NUCLEOTIDE SEQUENCE [LARGE SCALE GENOMIC DNA]</scope>
    <source>
        <strain evidence="2">CGMCC 1.10783</strain>
    </source>
</reference>
<dbReference type="STRING" id="1045773.SAMN05216555_103162"/>
<evidence type="ECO:0000313" key="1">
    <source>
        <dbReference type="EMBL" id="SDI58664.1"/>
    </source>
</evidence>
<name>A0A1G8LSJ6_9MICC</name>
<evidence type="ECO:0000313" key="2">
    <source>
        <dbReference type="Proteomes" id="UP000182130"/>
    </source>
</evidence>
<dbReference type="AlphaFoldDB" id="A0A1G8LSJ6"/>
<dbReference type="Proteomes" id="UP000182130">
    <property type="component" value="Unassembled WGS sequence"/>
</dbReference>